<dbReference type="AlphaFoldDB" id="A0A8J2VWP0"/>
<proteinExistence type="predicted"/>
<dbReference type="EMBL" id="CAKASE010000045">
    <property type="protein sequence ID" value="CAG9560738.1"/>
    <property type="molecule type" value="Genomic_DNA"/>
</dbReference>
<organism evidence="1 2">
    <name type="scientific">Danaus chrysippus</name>
    <name type="common">African queen</name>
    <dbReference type="NCBI Taxonomy" id="151541"/>
    <lineage>
        <taxon>Eukaryota</taxon>
        <taxon>Metazoa</taxon>
        <taxon>Ecdysozoa</taxon>
        <taxon>Arthropoda</taxon>
        <taxon>Hexapoda</taxon>
        <taxon>Insecta</taxon>
        <taxon>Pterygota</taxon>
        <taxon>Neoptera</taxon>
        <taxon>Endopterygota</taxon>
        <taxon>Lepidoptera</taxon>
        <taxon>Glossata</taxon>
        <taxon>Ditrysia</taxon>
        <taxon>Papilionoidea</taxon>
        <taxon>Nymphalidae</taxon>
        <taxon>Danainae</taxon>
        <taxon>Danaini</taxon>
        <taxon>Danaina</taxon>
        <taxon>Danaus</taxon>
        <taxon>Anosia</taxon>
    </lineage>
</organism>
<sequence length="69" mass="7299">MVSGWKILMEPHRPRGRTEGTVRLLLTKNQPVCLICPCAGEVGIAEAFIATSPTGIDPPDGQAGPVTRS</sequence>
<evidence type="ECO:0000313" key="2">
    <source>
        <dbReference type="Proteomes" id="UP000789524"/>
    </source>
</evidence>
<reference evidence="1" key="1">
    <citation type="submission" date="2021-09" db="EMBL/GenBank/DDBJ databases">
        <authorList>
            <person name="Martin H S."/>
        </authorList>
    </citation>
    <scope>NUCLEOTIDE SEQUENCE</scope>
</reference>
<gene>
    <name evidence="1" type="ORF">DCHRY22_LOCUS2349</name>
</gene>
<comment type="caution">
    <text evidence="1">The sequence shown here is derived from an EMBL/GenBank/DDBJ whole genome shotgun (WGS) entry which is preliminary data.</text>
</comment>
<name>A0A8J2VWP0_9NEOP</name>
<keyword evidence="2" id="KW-1185">Reference proteome</keyword>
<evidence type="ECO:0000313" key="1">
    <source>
        <dbReference type="EMBL" id="CAG9560738.1"/>
    </source>
</evidence>
<accession>A0A8J2VWP0</accession>
<dbReference type="Proteomes" id="UP000789524">
    <property type="component" value="Unassembled WGS sequence"/>
</dbReference>
<protein>
    <submittedName>
        <fullName evidence="1">(African queen) hypothetical protein</fullName>
    </submittedName>
</protein>